<feature type="compositionally biased region" description="Polar residues" evidence="1">
    <location>
        <begin position="55"/>
        <end position="66"/>
    </location>
</feature>
<accession>A0A8S3RJE0</accession>
<keyword evidence="4" id="KW-1185">Reference proteome</keyword>
<protein>
    <submittedName>
        <fullName evidence="3">Uncharacterized protein</fullName>
    </submittedName>
</protein>
<dbReference type="OrthoDB" id="6136296at2759"/>
<evidence type="ECO:0000313" key="3">
    <source>
        <dbReference type="EMBL" id="CAG2209486.1"/>
    </source>
</evidence>
<organism evidence="3 4">
    <name type="scientific">Mytilus edulis</name>
    <name type="common">Blue mussel</name>
    <dbReference type="NCBI Taxonomy" id="6550"/>
    <lineage>
        <taxon>Eukaryota</taxon>
        <taxon>Metazoa</taxon>
        <taxon>Spiralia</taxon>
        <taxon>Lophotrochozoa</taxon>
        <taxon>Mollusca</taxon>
        <taxon>Bivalvia</taxon>
        <taxon>Autobranchia</taxon>
        <taxon>Pteriomorphia</taxon>
        <taxon>Mytilida</taxon>
        <taxon>Mytiloidea</taxon>
        <taxon>Mytilidae</taxon>
        <taxon>Mytilinae</taxon>
        <taxon>Mytilus</taxon>
    </lineage>
</organism>
<sequence length="276" mass="30462">MQCSSVGQIGELRCKEGARVNIDKIWLDNNNKCEFDKNSSSLTLKGLFDKNVHDSTTLGGEPSTESHGGRSLPGNEFGTDVQDDNNTPVDEPSTALHSTHAAISYFCDSIKTSDEENRPDWGANVCSIAGGIAGVVIITCIIVGVFRYRRRNVQKNGRKNTHGKLNPTNDKTQEQPGPVNNQEAYLMNVPDSVHMPASHAVILVISTDASNTYSHLSLKSTEDDSDVMYDHTVRHNVHNTCEGDYGIAHRRITEDDYDVSGNYRQSFSNKEDPVYN</sequence>
<feature type="compositionally biased region" description="Polar residues" evidence="1">
    <location>
        <begin position="166"/>
        <end position="178"/>
    </location>
</feature>
<evidence type="ECO:0000256" key="2">
    <source>
        <dbReference type="SAM" id="Phobius"/>
    </source>
</evidence>
<name>A0A8S3RJE0_MYTED</name>
<evidence type="ECO:0000313" key="4">
    <source>
        <dbReference type="Proteomes" id="UP000683360"/>
    </source>
</evidence>
<keyword evidence="2" id="KW-1133">Transmembrane helix</keyword>
<feature type="region of interest" description="Disordered" evidence="1">
    <location>
        <begin position="55"/>
        <end position="95"/>
    </location>
</feature>
<feature type="region of interest" description="Disordered" evidence="1">
    <location>
        <begin position="155"/>
        <end position="178"/>
    </location>
</feature>
<dbReference type="Proteomes" id="UP000683360">
    <property type="component" value="Unassembled WGS sequence"/>
</dbReference>
<proteinExistence type="predicted"/>
<evidence type="ECO:0000256" key="1">
    <source>
        <dbReference type="SAM" id="MobiDB-lite"/>
    </source>
</evidence>
<gene>
    <name evidence="3" type="ORF">MEDL_23617</name>
</gene>
<comment type="caution">
    <text evidence="3">The sequence shown here is derived from an EMBL/GenBank/DDBJ whole genome shotgun (WGS) entry which is preliminary data.</text>
</comment>
<feature type="transmembrane region" description="Helical" evidence="2">
    <location>
        <begin position="121"/>
        <end position="146"/>
    </location>
</feature>
<dbReference type="AlphaFoldDB" id="A0A8S3RJE0"/>
<dbReference type="EMBL" id="CAJPWZ010001185">
    <property type="protein sequence ID" value="CAG2209486.1"/>
    <property type="molecule type" value="Genomic_DNA"/>
</dbReference>
<keyword evidence="2" id="KW-0472">Membrane</keyword>
<keyword evidence="2" id="KW-0812">Transmembrane</keyword>
<reference evidence="3" key="1">
    <citation type="submission" date="2021-03" db="EMBL/GenBank/DDBJ databases">
        <authorList>
            <person name="Bekaert M."/>
        </authorList>
    </citation>
    <scope>NUCLEOTIDE SEQUENCE</scope>
</reference>